<dbReference type="PROSITE" id="PS00149">
    <property type="entry name" value="SULFATASE_2"/>
    <property type="match status" value="1"/>
</dbReference>
<comment type="similarity">
    <text evidence="1">Belongs to the sulfatase family.</text>
</comment>
<dbReference type="PANTHER" id="PTHR43751:SF6">
    <property type="entry name" value="N-ACETYLGALACTOSAMINE-6-O-SULFATASE"/>
    <property type="match status" value="1"/>
</dbReference>
<dbReference type="InterPro" id="IPR052701">
    <property type="entry name" value="GAG_Ulvan_Degrading_Sulfatases"/>
</dbReference>
<feature type="signal peptide" evidence="4">
    <location>
        <begin position="1"/>
        <end position="24"/>
    </location>
</feature>
<dbReference type="GO" id="GO:0016787">
    <property type="term" value="F:hydrolase activity"/>
    <property type="evidence" value="ECO:0007669"/>
    <property type="project" value="UniProtKB-KW"/>
</dbReference>
<dbReference type="PANTHER" id="PTHR43751">
    <property type="entry name" value="SULFATASE"/>
    <property type="match status" value="1"/>
</dbReference>
<dbReference type="EMBL" id="DXHL01000037">
    <property type="protein sequence ID" value="HIW11453.1"/>
    <property type="molecule type" value="Genomic_DNA"/>
</dbReference>
<evidence type="ECO:0000259" key="5">
    <source>
        <dbReference type="Pfam" id="PF00884"/>
    </source>
</evidence>
<evidence type="ECO:0000313" key="6">
    <source>
        <dbReference type="EMBL" id="HIW11453.1"/>
    </source>
</evidence>
<sequence length="742" mass="81011">MKKTTTLNLAFLSALAVGTTCAQGAVPGKKAKTAQPSKPNVIILLADDLGFGDIACNGSFQTISTPNIDRVAAEGVRFANAHATASTSTPSRYSILTGEYAWREPGTGIAPGDAAMIVTPSHRTMPAMMQRAGYTTAAVGKWHLGLGDKAGEQDWNGTVTPGLKDIGFDYSYIMAATADRVPCVYIENGRVVGLDLEAHPEDSIRVSYQHPFPGEPTGRENPELLKLKASHGHDNAIVNGIGRIGYMTGGGDALWVDENIADTITERAVQFIERSVAAQQAATEGEAQPFFLYFCTNDIHVPRAPHPRFVGRSSMGARGDAILQFDWSVGRVLKVLDSLGIADNTLLILSSDNGPVVDDGYQDRAVELLGEHRPWGTFRGGKYSIFEAGTRVPALVRWPRVVPQGKVSEAAASQVDWFASLAALVGVELSAGEAPDSRNELDVWLGREREQGREHIVEHAGTLSITVDDWKYIAPSNGAARNNQVNIELGNSREPQLYYLVDDMGERNNLAAEYPERVAALAAQLKAVQETNDRQQPTQTILRTENHWLEAARELTHDIQAMARNKAWTGWLISDPDALQYINDTIGEASYNHLESVTVIETPRRSILHGMLSQMRLNIDTPESYQAIDLLSKQINPMTMVHSCYNMLPAHQILAYSMLHTSMTYIEPLDWSGNEVLLLLDYGQNHAVAVTFTKTGELTITGSACLISRQSIPELKETFTELCGSECSIRELTGKALKKSSI</sequence>
<keyword evidence="2" id="KW-0378">Hydrolase</keyword>
<dbReference type="SUPFAM" id="SSF53649">
    <property type="entry name" value="Alkaline phosphatase-like"/>
    <property type="match status" value="1"/>
</dbReference>
<gene>
    <name evidence="6" type="ORF">H9888_08175</name>
</gene>
<feature type="modified residue" description="3-oxoalanine (Ser)" evidence="3">
    <location>
        <position position="88"/>
    </location>
</feature>
<name>A0A9D1QE91_9BACT</name>
<dbReference type="Pfam" id="PF00884">
    <property type="entry name" value="Sulfatase"/>
    <property type="match status" value="1"/>
</dbReference>
<protein>
    <submittedName>
        <fullName evidence="6">Arylsulfatase</fullName>
    </submittedName>
</protein>
<feature type="chain" id="PRO_5038406201" evidence="4">
    <location>
        <begin position="25"/>
        <end position="742"/>
    </location>
</feature>
<dbReference type="Gene3D" id="3.30.1120.10">
    <property type="match status" value="1"/>
</dbReference>
<evidence type="ECO:0000313" key="7">
    <source>
        <dbReference type="Proteomes" id="UP000823926"/>
    </source>
</evidence>
<accession>A0A9D1QE91</accession>
<comment type="caution">
    <text evidence="6">The sequence shown here is derived from an EMBL/GenBank/DDBJ whole genome shotgun (WGS) entry which is preliminary data.</text>
</comment>
<feature type="domain" description="Sulfatase N-terminal" evidence="5">
    <location>
        <begin position="39"/>
        <end position="427"/>
    </location>
</feature>
<organism evidence="6 7">
    <name type="scientific">Candidatus Rikenella faecigallinarum</name>
    <dbReference type="NCBI Taxonomy" id="2838745"/>
    <lineage>
        <taxon>Bacteria</taxon>
        <taxon>Pseudomonadati</taxon>
        <taxon>Bacteroidota</taxon>
        <taxon>Bacteroidia</taxon>
        <taxon>Bacteroidales</taxon>
        <taxon>Rikenellaceae</taxon>
        <taxon>Rikenella</taxon>
    </lineage>
</organism>
<dbReference type="AlphaFoldDB" id="A0A9D1QE91"/>
<evidence type="ECO:0000256" key="1">
    <source>
        <dbReference type="ARBA" id="ARBA00008779"/>
    </source>
</evidence>
<dbReference type="Gene3D" id="3.40.720.10">
    <property type="entry name" value="Alkaline Phosphatase, subunit A"/>
    <property type="match status" value="2"/>
</dbReference>
<comment type="PTM">
    <text evidence="3">The conversion to 3-oxoalanine (also known as C-formylglycine, FGly), of a serine or cysteine residue in prokaryotes and of a cysteine residue in eukaryotes, is critical for catalytic activity.</text>
</comment>
<dbReference type="PROSITE" id="PS00523">
    <property type="entry name" value="SULFATASE_1"/>
    <property type="match status" value="1"/>
</dbReference>
<reference evidence="6" key="2">
    <citation type="submission" date="2021-04" db="EMBL/GenBank/DDBJ databases">
        <authorList>
            <person name="Gilroy R."/>
        </authorList>
    </citation>
    <scope>NUCLEOTIDE SEQUENCE</scope>
    <source>
        <strain evidence="6">ChiBcec15-1070</strain>
    </source>
</reference>
<evidence type="ECO:0000256" key="3">
    <source>
        <dbReference type="PIRSR" id="PIRSR600917-52"/>
    </source>
</evidence>
<dbReference type="InterPro" id="IPR017850">
    <property type="entry name" value="Alkaline_phosphatase_core_sf"/>
</dbReference>
<evidence type="ECO:0000256" key="2">
    <source>
        <dbReference type="ARBA" id="ARBA00022801"/>
    </source>
</evidence>
<proteinExistence type="inferred from homology"/>
<dbReference type="InterPro" id="IPR024607">
    <property type="entry name" value="Sulfatase_CS"/>
</dbReference>
<reference evidence="6" key="1">
    <citation type="journal article" date="2021" name="PeerJ">
        <title>Extensive microbial diversity within the chicken gut microbiome revealed by metagenomics and culture.</title>
        <authorList>
            <person name="Gilroy R."/>
            <person name="Ravi A."/>
            <person name="Getino M."/>
            <person name="Pursley I."/>
            <person name="Horton D.L."/>
            <person name="Alikhan N.F."/>
            <person name="Baker D."/>
            <person name="Gharbi K."/>
            <person name="Hall N."/>
            <person name="Watson M."/>
            <person name="Adriaenssens E.M."/>
            <person name="Foster-Nyarko E."/>
            <person name="Jarju S."/>
            <person name="Secka A."/>
            <person name="Antonio M."/>
            <person name="Oren A."/>
            <person name="Chaudhuri R.R."/>
            <person name="La Ragione R."/>
            <person name="Hildebrand F."/>
            <person name="Pallen M.J."/>
        </authorList>
    </citation>
    <scope>NUCLEOTIDE SEQUENCE</scope>
    <source>
        <strain evidence="6">ChiBcec15-1070</strain>
    </source>
</reference>
<keyword evidence="4" id="KW-0732">Signal</keyword>
<dbReference type="CDD" id="cd16143">
    <property type="entry name" value="ARS_like"/>
    <property type="match status" value="1"/>
</dbReference>
<dbReference type="InterPro" id="IPR000917">
    <property type="entry name" value="Sulfatase_N"/>
</dbReference>
<dbReference type="Proteomes" id="UP000823926">
    <property type="component" value="Unassembled WGS sequence"/>
</dbReference>
<evidence type="ECO:0000256" key="4">
    <source>
        <dbReference type="SAM" id="SignalP"/>
    </source>
</evidence>